<evidence type="ECO:0000256" key="1">
    <source>
        <dbReference type="SAM" id="Coils"/>
    </source>
</evidence>
<dbReference type="GeneID" id="10500118"/>
<dbReference type="EMBL" id="GL871003">
    <property type="protein sequence ID" value="EGC37282.1"/>
    <property type="molecule type" value="Genomic_DNA"/>
</dbReference>
<organism evidence="2 3">
    <name type="scientific">Dictyostelium purpureum</name>
    <name type="common">Slime mold</name>
    <dbReference type="NCBI Taxonomy" id="5786"/>
    <lineage>
        <taxon>Eukaryota</taxon>
        <taxon>Amoebozoa</taxon>
        <taxon>Evosea</taxon>
        <taxon>Eumycetozoa</taxon>
        <taxon>Dictyostelia</taxon>
        <taxon>Dictyosteliales</taxon>
        <taxon>Dictyosteliaceae</taxon>
        <taxon>Dictyostelium</taxon>
    </lineage>
</organism>
<evidence type="ECO:0000313" key="3">
    <source>
        <dbReference type="Proteomes" id="UP000001064"/>
    </source>
</evidence>
<dbReference type="VEuPathDB" id="AmoebaDB:DICPUDRAFT_150124"/>
<accession>F0ZFI1</accession>
<keyword evidence="1" id="KW-0175">Coiled coil</keyword>
<gene>
    <name evidence="2" type="ORF">DICPUDRAFT_150124</name>
</gene>
<dbReference type="RefSeq" id="XP_003286170.1">
    <property type="nucleotide sequence ID" value="XM_003286122.1"/>
</dbReference>
<dbReference type="AlphaFoldDB" id="F0ZFI1"/>
<name>F0ZFI1_DICPU</name>
<proteinExistence type="predicted"/>
<protein>
    <submittedName>
        <fullName evidence="2">Uncharacterized protein</fullName>
    </submittedName>
</protein>
<feature type="coiled-coil region" evidence="1">
    <location>
        <begin position="5"/>
        <end position="78"/>
    </location>
</feature>
<sequence>MQKEIEESEQSLGNAQEVYEIEETNLEIEKSNCKEIRKEHEKQLEILEYDIDVINFQIEIMIKKNKEKEKEIEKLGKKNEHRYLKKQAFESLLYQSVEETERLEMVLGQMVFTRLNKMNIDN</sequence>
<evidence type="ECO:0000313" key="2">
    <source>
        <dbReference type="EMBL" id="EGC37282.1"/>
    </source>
</evidence>
<reference evidence="3" key="1">
    <citation type="journal article" date="2011" name="Genome Biol.">
        <title>Comparative genomics of the social amoebae Dictyostelium discoideum and Dictyostelium purpureum.</title>
        <authorList>
            <consortium name="US DOE Joint Genome Institute (JGI-PGF)"/>
            <person name="Sucgang R."/>
            <person name="Kuo A."/>
            <person name="Tian X."/>
            <person name="Salerno W."/>
            <person name="Parikh A."/>
            <person name="Feasley C.L."/>
            <person name="Dalin E."/>
            <person name="Tu H."/>
            <person name="Huang E."/>
            <person name="Barry K."/>
            <person name="Lindquist E."/>
            <person name="Shapiro H."/>
            <person name="Bruce D."/>
            <person name="Schmutz J."/>
            <person name="Salamov A."/>
            <person name="Fey P."/>
            <person name="Gaudet P."/>
            <person name="Anjard C."/>
            <person name="Babu M.M."/>
            <person name="Basu S."/>
            <person name="Bushmanova Y."/>
            <person name="van der Wel H."/>
            <person name="Katoh-Kurasawa M."/>
            <person name="Dinh C."/>
            <person name="Coutinho P.M."/>
            <person name="Saito T."/>
            <person name="Elias M."/>
            <person name="Schaap P."/>
            <person name="Kay R.R."/>
            <person name="Henrissat B."/>
            <person name="Eichinger L."/>
            <person name="Rivero F."/>
            <person name="Putnam N.H."/>
            <person name="West C.M."/>
            <person name="Loomis W.F."/>
            <person name="Chisholm R.L."/>
            <person name="Shaulsky G."/>
            <person name="Strassmann J.E."/>
            <person name="Queller D.C."/>
            <person name="Kuspa A."/>
            <person name="Grigoriev I.V."/>
        </authorList>
    </citation>
    <scope>NUCLEOTIDE SEQUENCE [LARGE SCALE GENOMIC DNA]</scope>
    <source>
        <strain evidence="3">QSDP1</strain>
    </source>
</reference>
<keyword evidence="3" id="KW-1185">Reference proteome</keyword>
<dbReference type="InParanoid" id="F0ZFI1"/>
<dbReference type="Proteomes" id="UP000001064">
    <property type="component" value="Unassembled WGS sequence"/>
</dbReference>
<dbReference type="KEGG" id="dpp:DICPUDRAFT_150124"/>